<proteinExistence type="predicted"/>
<organism evidence="3">
    <name type="scientific">Tanacetum cinerariifolium</name>
    <name type="common">Dalmatian daisy</name>
    <name type="synonym">Chrysanthemum cinerariifolium</name>
    <dbReference type="NCBI Taxonomy" id="118510"/>
    <lineage>
        <taxon>Eukaryota</taxon>
        <taxon>Viridiplantae</taxon>
        <taxon>Streptophyta</taxon>
        <taxon>Embryophyta</taxon>
        <taxon>Tracheophyta</taxon>
        <taxon>Spermatophyta</taxon>
        <taxon>Magnoliopsida</taxon>
        <taxon>eudicotyledons</taxon>
        <taxon>Gunneridae</taxon>
        <taxon>Pentapetalae</taxon>
        <taxon>asterids</taxon>
        <taxon>campanulids</taxon>
        <taxon>Asterales</taxon>
        <taxon>Asteraceae</taxon>
        <taxon>Asteroideae</taxon>
        <taxon>Anthemideae</taxon>
        <taxon>Anthemidinae</taxon>
        <taxon>Tanacetum</taxon>
    </lineage>
</organism>
<dbReference type="PANTHER" id="PTHR32002:SF35">
    <property type="entry name" value="PROTEIN NLP6"/>
    <property type="match status" value="1"/>
</dbReference>
<name>A0A6L2JRV3_TANCI</name>
<gene>
    <name evidence="3" type="ORF">Tci_011387</name>
</gene>
<feature type="domain" description="NLP1-9 GAF" evidence="2">
    <location>
        <begin position="28"/>
        <end position="85"/>
    </location>
</feature>
<feature type="transmembrane region" description="Helical" evidence="1">
    <location>
        <begin position="314"/>
        <end position="335"/>
    </location>
</feature>
<keyword evidence="1" id="KW-0812">Transmembrane</keyword>
<evidence type="ECO:0000259" key="2">
    <source>
        <dbReference type="Pfam" id="PF22922"/>
    </source>
</evidence>
<dbReference type="GO" id="GO:0003700">
    <property type="term" value="F:DNA-binding transcription factor activity"/>
    <property type="evidence" value="ECO:0007669"/>
    <property type="project" value="InterPro"/>
</dbReference>
<dbReference type="AlphaFoldDB" id="A0A6L2JRV3"/>
<evidence type="ECO:0000313" key="3">
    <source>
        <dbReference type="EMBL" id="GEU39409.1"/>
    </source>
</evidence>
<protein>
    <recommendedName>
        <fullName evidence="2">NLP1-9 GAF domain-containing protein</fullName>
    </recommendedName>
</protein>
<dbReference type="Pfam" id="PF22922">
    <property type="entry name" value="GAF_NLP"/>
    <property type="match status" value="1"/>
</dbReference>
<accession>A0A6L2JRV3</accession>
<comment type="caution">
    <text evidence="3">The sequence shown here is derived from an EMBL/GenBank/DDBJ whole genome shotgun (WGS) entry which is preliminary data.</text>
</comment>
<keyword evidence="1" id="KW-1133">Transmembrane helix</keyword>
<sequence length="648" mass="72313">MAVSDSLHGTTLREVSRDCWEGVVIHCSSYCQNVTKLSEEEYPLVGIACTRGLGVSFAIFLHGVEGKNDYILEFFMPLDIMDNIDSYVLNFVQKLKVEIEYASGFEMGDISSIEVIRPSSMVNYIASMTEFDTPNETIPHRYVINIATTVCGAYANVSMQKTRDKGNDAGEPSNHLIRNIKRKRDSYIGGMLSKLSDRSARVTHSNQHLLVSKVIRPPSVVNNVSSMKELDTPNEIISHGYVKNVATIACGTYANMSMQIKRDMGNDAGEPSNHLIRNIKPKRDSLTVEMVKKQSGKPMDELVKSLKASPPICIQVFLVFQFLLLFIPLFGLFPVSRSTLKHFIRDHSMNKWPPSKLSSISACVTDSKQHLPVSTNKSACVLSLEELIIMRFTNGDRIETKEFLRLERITLTEVDMLVLCSSNPLMARNALAHQNNPVVFDNTTYTEQATNNVDPLMARTALANQNDPVVFDSTTIMEQATYNVDPLMARTAMAYQNDPVVYDSTPYMEHATHNLDPLMVRIAMAHQNDPVVFDITTYIEQATNNVDPCMDVDLDLVTDLNLVDAFPRSSGADFFDDPCSFLMMAGCSSDFGLDYLMEPDGIKNAIAKTRSRLEGSWPPPTGSGDMDLFGANTSDYDFSDLLFDDKLF</sequence>
<dbReference type="PANTHER" id="PTHR32002">
    <property type="entry name" value="PROTEIN NLP8"/>
    <property type="match status" value="1"/>
</dbReference>
<dbReference type="InterPro" id="IPR045012">
    <property type="entry name" value="NLP"/>
</dbReference>
<dbReference type="InterPro" id="IPR055081">
    <property type="entry name" value="NLP1-9_GAF"/>
</dbReference>
<dbReference type="EMBL" id="BKCJ010001169">
    <property type="protein sequence ID" value="GEU39409.1"/>
    <property type="molecule type" value="Genomic_DNA"/>
</dbReference>
<keyword evidence="1" id="KW-0472">Membrane</keyword>
<evidence type="ECO:0000256" key="1">
    <source>
        <dbReference type="SAM" id="Phobius"/>
    </source>
</evidence>
<reference evidence="3" key="1">
    <citation type="journal article" date="2019" name="Sci. Rep.">
        <title>Draft genome of Tanacetum cinerariifolium, the natural source of mosquito coil.</title>
        <authorList>
            <person name="Yamashiro T."/>
            <person name="Shiraishi A."/>
            <person name="Satake H."/>
            <person name="Nakayama K."/>
        </authorList>
    </citation>
    <scope>NUCLEOTIDE SEQUENCE</scope>
</reference>